<dbReference type="EMBL" id="CM018050">
    <property type="protein sequence ID" value="KAA8518947.1"/>
    <property type="molecule type" value="Genomic_DNA"/>
</dbReference>
<evidence type="ECO:0000313" key="2">
    <source>
        <dbReference type="Proteomes" id="UP000325577"/>
    </source>
</evidence>
<reference evidence="1 2" key="1">
    <citation type="submission" date="2019-09" db="EMBL/GenBank/DDBJ databases">
        <title>A chromosome-level genome assembly of the Chinese tupelo Nyssa sinensis.</title>
        <authorList>
            <person name="Yang X."/>
            <person name="Kang M."/>
            <person name="Yang Y."/>
            <person name="Xiong H."/>
            <person name="Wang M."/>
            <person name="Zhang Z."/>
            <person name="Wang Z."/>
            <person name="Wu H."/>
            <person name="Ma T."/>
            <person name="Liu J."/>
            <person name="Xi Z."/>
        </authorList>
    </citation>
    <scope>NUCLEOTIDE SEQUENCE [LARGE SCALE GENOMIC DNA]</scope>
    <source>
        <strain evidence="1">J267</strain>
        <tissue evidence="1">Leaf</tissue>
    </source>
</reference>
<dbReference type="AlphaFoldDB" id="A0A5J4ZP76"/>
<dbReference type="Proteomes" id="UP000325577">
    <property type="component" value="Linkage Group LG7"/>
</dbReference>
<dbReference type="GO" id="GO:0005759">
    <property type="term" value="C:mitochondrial matrix"/>
    <property type="evidence" value="ECO:0007669"/>
    <property type="project" value="InterPro"/>
</dbReference>
<sequence length="250" mass="28299">MALNVMLRRAPSSVAHLAIRALESAATVRSATSTAFSVEHIHRWGSFAPSLHFSTTTAEEQSSKKRLIQIIDSEINCAQELKKRYRADEIPKGFPFAIQDSTGERIVVLQRKYQNEIIKVEVELPNLKNGEDGDEKDGGDESSYQPSIPLVVSISKGSGLSLQFGVTVFPDEFSIDRLSIKEPESTKNQLAYEGPNFLDLDENLQKALKEYLENRGIKPITTYYLYVYMISKDSKEYLKWLKKLKKFVES</sequence>
<name>A0A5J4ZP76_9ASTE</name>
<dbReference type="InterPro" id="IPR003428">
    <property type="entry name" value="MAM33"/>
</dbReference>
<dbReference type="Gene3D" id="3.10.280.10">
    <property type="entry name" value="Mitochondrial glycoprotein"/>
    <property type="match status" value="1"/>
</dbReference>
<accession>A0A5J4ZP76</accession>
<evidence type="ECO:0000313" key="1">
    <source>
        <dbReference type="EMBL" id="KAA8518947.1"/>
    </source>
</evidence>
<keyword evidence="2" id="KW-1185">Reference proteome</keyword>
<organism evidence="1 2">
    <name type="scientific">Nyssa sinensis</name>
    <dbReference type="NCBI Taxonomy" id="561372"/>
    <lineage>
        <taxon>Eukaryota</taxon>
        <taxon>Viridiplantae</taxon>
        <taxon>Streptophyta</taxon>
        <taxon>Embryophyta</taxon>
        <taxon>Tracheophyta</taxon>
        <taxon>Spermatophyta</taxon>
        <taxon>Magnoliopsida</taxon>
        <taxon>eudicotyledons</taxon>
        <taxon>Gunneridae</taxon>
        <taxon>Pentapetalae</taxon>
        <taxon>asterids</taxon>
        <taxon>Cornales</taxon>
        <taxon>Nyssaceae</taxon>
        <taxon>Nyssa</taxon>
    </lineage>
</organism>
<dbReference type="InterPro" id="IPR036561">
    <property type="entry name" value="MAM33_sf"/>
</dbReference>
<gene>
    <name evidence="1" type="ORF">F0562_016279</name>
</gene>
<protein>
    <recommendedName>
        <fullName evidence="3">Mitochondrial glycoprotein</fullName>
    </recommendedName>
</protein>
<proteinExistence type="predicted"/>
<dbReference type="SUPFAM" id="SSF54529">
    <property type="entry name" value="Mitochondrial glycoprotein MAM33-like"/>
    <property type="match status" value="1"/>
</dbReference>
<dbReference type="OrthoDB" id="278212at2759"/>
<dbReference type="Pfam" id="PF02330">
    <property type="entry name" value="MAM33"/>
    <property type="match status" value="1"/>
</dbReference>
<dbReference type="PANTHER" id="PTHR10826">
    <property type="entry name" value="COMPLEMENT COMPONENT 1"/>
    <property type="match status" value="1"/>
</dbReference>
<dbReference type="PANTHER" id="PTHR10826:SF41">
    <property type="entry name" value="MITOCHONDRIAL GLYCOPROTEIN FAMILY PROTEIN"/>
    <property type="match status" value="1"/>
</dbReference>
<evidence type="ECO:0008006" key="3">
    <source>
        <dbReference type="Google" id="ProtNLM"/>
    </source>
</evidence>